<dbReference type="SUPFAM" id="SSF101690">
    <property type="entry name" value="PAZ domain"/>
    <property type="match status" value="1"/>
</dbReference>
<dbReference type="PANTHER" id="PTHR22891">
    <property type="entry name" value="EUKARYOTIC TRANSLATION INITIATION FACTOR 2C"/>
    <property type="match status" value="1"/>
</dbReference>
<feature type="compositionally biased region" description="Basic residues" evidence="2">
    <location>
        <begin position="1"/>
        <end position="10"/>
    </location>
</feature>
<sequence length="1011" mass="113855">MSGFRIPKRPRPAEGGAAPSSTPSSSSSSGPPISFSRPTDTPTGLTFQPIGSSPITTNVFKVDTRRMPNSFTRLSMETHLCGGKIEFKLSEGIVGVSGGINATDRRHALISIFRKIIQRHPDIFGTNLHMYTFDQATTIYAVEGNFKGQNKKYEEKFERKDFSDEEWMPISKIIRRENTWFKVVLSSNGVVYSHGEKAMSEKNRQELTRLIECVTSEVLNTPDFLQYGSQTFPLTQAPVFKPDPTSEIRAGFDKGIRLLEGNGKEPEIAMTIDTKLSPFYASTSLLKFFIAKYSEFKGVGGSGQIRHQRHSGERGGRPGDRRDQQRDRSRSRSPGRGGPRSLHKEDYDPKEVLEVQTAFSNGKDENLFRRIEDAMKTLCVSPTHLDKAHNRNIIVLKLGKSAAETYFDMHPGTDQQQRINVAEYFLLKYNYRLKFPNLPLVATGRVRNVSHFPMELLWIVPGQRIKSAKMSATVQSSMTGQNATLPREHIQRIQEILRNHLRFDRNPHMSTFKIDVAREPIQMNASLISAPQIRFENKCTASMNPGAVSFRQKNNVKFARPAKIGKIAVVAFDTVNTDLEKFCERLYGICQSNGIDCGGSWQHWIRLRANSNDTTRIKKEMAHWQSNGVTLFLGITPEKKPDVHDLMKYFEASLGLQTLQIHVNTADCFVREKGGAQTVENVMRKLNLKCGGVNFTLEIPDRAEGKSVCSNVTYAKQKMLDNVQFIGFEMTHGSARTLFDRNQGTFDGEPTIVGCSYSLKVSTDLGGFMYLQEMNEYRLKNLGTKFSDCFNAYQKASGSLPKTIVVYRTGVGEGDYKRVQEEIQDMKKAMEKISGDKPKLIVIVVQKTSHIRIFPKEIKGTKAVEQNVRSGTMVDGQITTAGRNEFILVSQTALIGTVRPIKYTIMTNEANWSKNELIHATYFLAFGHQVSYGPPAIPHVLYGAENLAKRGRNNFLTHKRLGELNQQVQQVLTEYEGIQDEEHQKELDSVLIDNITEAVNAMAVDNKNFWA</sequence>
<dbReference type="GO" id="GO:0003723">
    <property type="term" value="F:RNA binding"/>
    <property type="evidence" value="ECO:0007669"/>
    <property type="project" value="InterPro"/>
</dbReference>
<feature type="compositionally biased region" description="Polar residues" evidence="2">
    <location>
        <begin position="39"/>
        <end position="52"/>
    </location>
</feature>
<accession>G0PAC2</accession>
<proteinExistence type="inferred from homology"/>
<dbReference type="Proteomes" id="UP000008068">
    <property type="component" value="Unassembled WGS sequence"/>
</dbReference>
<dbReference type="STRING" id="135651.G0PAC2"/>
<organism evidence="6">
    <name type="scientific">Caenorhabditis brenneri</name>
    <name type="common">Nematode worm</name>
    <dbReference type="NCBI Taxonomy" id="135651"/>
    <lineage>
        <taxon>Eukaryota</taxon>
        <taxon>Metazoa</taxon>
        <taxon>Ecdysozoa</taxon>
        <taxon>Nematoda</taxon>
        <taxon>Chromadorea</taxon>
        <taxon>Rhabditida</taxon>
        <taxon>Rhabditina</taxon>
        <taxon>Rhabditomorpha</taxon>
        <taxon>Rhabditoidea</taxon>
        <taxon>Rhabditidae</taxon>
        <taxon>Peloderinae</taxon>
        <taxon>Caenorhabditis</taxon>
    </lineage>
</organism>
<evidence type="ECO:0000259" key="4">
    <source>
        <dbReference type="PROSITE" id="PS50822"/>
    </source>
</evidence>
<evidence type="ECO:0008006" key="7">
    <source>
        <dbReference type="Google" id="ProtNLM"/>
    </source>
</evidence>
<protein>
    <recommendedName>
        <fullName evidence="7">Piwi domain-containing protein</fullName>
    </recommendedName>
</protein>
<dbReference type="InterPro" id="IPR056992">
    <property type="entry name" value="HRDE1/NRDE-3-like_N"/>
</dbReference>
<dbReference type="InParanoid" id="G0PAC2"/>
<dbReference type="Gene3D" id="3.40.50.2300">
    <property type="match status" value="1"/>
</dbReference>
<evidence type="ECO:0000256" key="2">
    <source>
        <dbReference type="SAM" id="MobiDB-lite"/>
    </source>
</evidence>
<gene>
    <name evidence="5" type="ORF">CAEBREN_31987</name>
</gene>
<dbReference type="InterPro" id="IPR003100">
    <property type="entry name" value="PAZ_dom"/>
</dbReference>
<dbReference type="AlphaFoldDB" id="G0PAC2"/>
<feature type="compositionally biased region" description="Low complexity" evidence="2">
    <location>
        <begin position="19"/>
        <end position="38"/>
    </location>
</feature>
<evidence type="ECO:0000259" key="3">
    <source>
        <dbReference type="PROSITE" id="PS50821"/>
    </source>
</evidence>
<dbReference type="Pfam" id="PF25128">
    <property type="entry name" value="HRDE1_NRDE3_N"/>
    <property type="match status" value="1"/>
</dbReference>
<dbReference type="SMART" id="SM00949">
    <property type="entry name" value="PAZ"/>
    <property type="match status" value="1"/>
</dbReference>
<name>G0PAC2_CAEBE</name>
<evidence type="ECO:0000256" key="1">
    <source>
        <dbReference type="RuleBase" id="RU361178"/>
    </source>
</evidence>
<dbReference type="eggNOG" id="KOG1041">
    <property type="taxonomic scope" value="Eukaryota"/>
</dbReference>
<dbReference type="CDD" id="cd02846">
    <property type="entry name" value="PAZ_argonaute_like"/>
    <property type="match status" value="1"/>
</dbReference>
<dbReference type="Gene3D" id="2.170.260.10">
    <property type="entry name" value="paz domain"/>
    <property type="match status" value="1"/>
</dbReference>
<dbReference type="InterPro" id="IPR057272">
    <property type="entry name" value="Piwi_nem"/>
</dbReference>
<evidence type="ECO:0000313" key="6">
    <source>
        <dbReference type="Proteomes" id="UP000008068"/>
    </source>
</evidence>
<dbReference type="InterPro" id="IPR003165">
    <property type="entry name" value="Piwi"/>
</dbReference>
<dbReference type="SUPFAM" id="SSF53098">
    <property type="entry name" value="Ribonuclease H-like"/>
    <property type="match status" value="1"/>
</dbReference>
<feature type="compositionally biased region" description="Basic and acidic residues" evidence="2">
    <location>
        <begin position="310"/>
        <end position="330"/>
    </location>
</feature>
<feature type="region of interest" description="Disordered" evidence="2">
    <location>
        <begin position="299"/>
        <end position="347"/>
    </location>
</feature>
<dbReference type="Gene3D" id="3.30.420.10">
    <property type="entry name" value="Ribonuclease H-like superfamily/Ribonuclease H"/>
    <property type="match status" value="1"/>
</dbReference>
<dbReference type="PROSITE" id="PS50822">
    <property type="entry name" value="PIWI"/>
    <property type="match status" value="1"/>
</dbReference>
<dbReference type="SMART" id="SM00950">
    <property type="entry name" value="Piwi"/>
    <property type="match status" value="1"/>
</dbReference>
<comment type="similarity">
    <text evidence="1">Belongs to the argonaute family.</text>
</comment>
<dbReference type="Pfam" id="PF02170">
    <property type="entry name" value="PAZ"/>
    <property type="match status" value="1"/>
</dbReference>
<evidence type="ECO:0000313" key="5">
    <source>
        <dbReference type="EMBL" id="EGT49254.1"/>
    </source>
</evidence>
<dbReference type="InterPro" id="IPR012337">
    <property type="entry name" value="RNaseH-like_sf"/>
</dbReference>
<dbReference type="PROSITE" id="PS50821">
    <property type="entry name" value="PAZ"/>
    <property type="match status" value="1"/>
</dbReference>
<dbReference type="Pfam" id="PF02171">
    <property type="entry name" value="Piwi"/>
    <property type="match status" value="1"/>
</dbReference>
<feature type="domain" description="Piwi" evidence="4">
    <location>
        <begin position="670"/>
        <end position="956"/>
    </location>
</feature>
<dbReference type="HOGENOM" id="CLU_012806_0_0_1"/>
<dbReference type="InterPro" id="IPR036085">
    <property type="entry name" value="PAZ_dom_sf"/>
</dbReference>
<keyword evidence="6" id="KW-1185">Reference proteome</keyword>
<dbReference type="OrthoDB" id="10252740at2759"/>
<dbReference type="EMBL" id="GL380176">
    <property type="protein sequence ID" value="EGT49254.1"/>
    <property type="molecule type" value="Genomic_DNA"/>
</dbReference>
<dbReference type="InterPro" id="IPR036397">
    <property type="entry name" value="RNaseH_sf"/>
</dbReference>
<feature type="domain" description="PAZ" evidence="3">
    <location>
        <begin position="351"/>
        <end position="461"/>
    </location>
</feature>
<feature type="region of interest" description="Disordered" evidence="2">
    <location>
        <begin position="1"/>
        <end position="52"/>
    </location>
</feature>
<dbReference type="CDD" id="cd02826">
    <property type="entry name" value="Piwi-like"/>
    <property type="match status" value="1"/>
</dbReference>
<reference evidence="6" key="1">
    <citation type="submission" date="2011-07" db="EMBL/GenBank/DDBJ databases">
        <authorList>
            <consortium name="Caenorhabditis brenneri Sequencing and Analysis Consortium"/>
            <person name="Wilson R.K."/>
        </authorList>
    </citation>
    <scope>NUCLEOTIDE SEQUENCE [LARGE SCALE GENOMIC DNA]</scope>
    <source>
        <strain evidence="6">PB2801</strain>
    </source>
</reference>